<feature type="transmembrane region" description="Helical" evidence="16">
    <location>
        <begin position="362"/>
        <end position="388"/>
    </location>
</feature>
<evidence type="ECO:0000256" key="1">
    <source>
        <dbReference type="ARBA" id="ARBA00001947"/>
    </source>
</evidence>
<evidence type="ECO:0000259" key="17">
    <source>
        <dbReference type="Pfam" id="PF04389"/>
    </source>
</evidence>
<evidence type="ECO:0000256" key="6">
    <source>
        <dbReference type="ARBA" id="ARBA00022670"/>
    </source>
</evidence>
<dbReference type="EMBL" id="JAANQT010000300">
    <property type="protein sequence ID" value="KAG1312257.1"/>
    <property type="molecule type" value="Genomic_DNA"/>
</dbReference>
<evidence type="ECO:0000256" key="8">
    <source>
        <dbReference type="ARBA" id="ARBA00022723"/>
    </source>
</evidence>
<evidence type="ECO:0000256" key="5">
    <source>
        <dbReference type="ARBA" id="ARBA00022554"/>
    </source>
</evidence>
<dbReference type="GO" id="GO:0046872">
    <property type="term" value="F:metal ion binding"/>
    <property type="evidence" value="ECO:0007669"/>
    <property type="project" value="UniProtKB-KW"/>
</dbReference>
<evidence type="ECO:0000256" key="9">
    <source>
        <dbReference type="ARBA" id="ARBA00022801"/>
    </source>
</evidence>
<evidence type="ECO:0000313" key="18">
    <source>
        <dbReference type="EMBL" id="KAG1312257.1"/>
    </source>
</evidence>
<keyword evidence="10 15" id="KW-0862">Zinc</keyword>
<name>A0A9P6XEY9_RHIOR</name>
<evidence type="ECO:0000256" key="16">
    <source>
        <dbReference type="SAM" id="Phobius"/>
    </source>
</evidence>
<keyword evidence="5" id="KW-0926">Vacuole</keyword>
<comment type="similarity">
    <text evidence="4 15">Belongs to the peptidase M28 family.</text>
</comment>
<sequence length="827" mass="92863">MATEDDERTPLISPNLERPQESMKRTYHVYGTILGFLFFFCCVIYWYRSLLPTPLSDAQANEIDDFSGIHAYNMYLSHFTAPHPSNSRENAVMKNWLGSVATELQQEAVSRGLKVDVIANDSSRDIIPQKWFSQDEHWVIESRNVIVRLHGQSERNESLLVNAHYDSVPTSHGVTDNGMGVATAMELLRYFIHHPPRHTIIFLFNNMEEGGLIGAQSFIKHPWYSSVKLFINLEGAGAGGRAILFRCSNLNAVKKLTNSKAKLLHASPVGNDMFKAQLLKSDTDYSIFTKHGVPGLDIAFYAPRSHYHTPRDDLAHTTPEALQYMGQLALGAVRTIANSDDLIDTSSDEENFIYFDILGRVMFAYSFTTFQIINAFVLFAVPIVAIYLGRGNRTLQDIVKERSHLVIKGLLAILSALFCSILFSGIAAYLMHHANPLMTYGDVNGAALYIFSAVFLGVQISQLILPVKLKQVLATTDAIWYGLVTFWWIFVLFASYIGSKNLASLHFAVHLLFFTALASVIHTHVPRDKKFRSPLIFFTQTLIPFIFLLESLLLSMDSMRHATVDGTPEIAVYILISLPILLIALHFVPWIYVAGNNSKAAFGTAFALLFLFTICSALHPFNDGWSPNKLFFRQEYDAGGLLATVNLTTALGIPAVLKEALPLHEYKTVQCTHEKSLTTCSYQTDLLPKYASNATLNEFIFSGLSKNCDNDTFCQVTGSYQAKNSLMCRVLLNQSVQHAWVDDLDLKQESIRALIIYVNEYERQVNFGFEYSHDKAPPKVTLSCFYDEWTEQEIPAFTALRDNLPDSVSLLIRGQGLVIVNYAHVTL</sequence>
<dbReference type="PANTHER" id="PTHR12147">
    <property type="entry name" value="METALLOPEPTIDASE M28 FAMILY MEMBER"/>
    <property type="match status" value="1"/>
</dbReference>
<feature type="transmembrane region" description="Helical" evidence="16">
    <location>
        <begin position="503"/>
        <end position="523"/>
    </location>
</feature>
<dbReference type="GO" id="GO:0006508">
    <property type="term" value="P:proteolysis"/>
    <property type="evidence" value="ECO:0007669"/>
    <property type="project" value="UniProtKB-KW"/>
</dbReference>
<evidence type="ECO:0000256" key="2">
    <source>
        <dbReference type="ARBA" id="ARBA00003273"/>
    </source>
</evidence>
<evidence type="ECO:0000256" key="4">
    <source>
        <dbReference type="ARBA" id="ARBA00010918"/>
    </source>
</evidence>
<keyword evidence="19" id="KW-1185">Reference proteome</keyword>
<dbReference type="InterPro" id="IPR045175">
    <property type="entry name" value="M28_fam"/>
</dbReference>
<organism evidence="18 19">
    <name type="scientific">Rhizopus oryzae</name>
    <name type="common">Mucormycosis agent</name>
    <name type="synonym">Rhizopus arrhizus var. delemar</name>
    <dbReference type="NCBI Taxonomy" id="64495"/>
    <lineage>
        <taxon>Eukaryota</taxon>
        <taxon>Fungi</taxon>
        <taxon>Fungi incertae sedis</taxon>
        <taxon>Mucoromycota</taxon>
        <taxon>Mucoromycotina</taxon>
        <taxon>Mucoromycetes</taxon>
        <taxon>Mucorales</taxon>
        <taxon>Mucorineae</taxon>
        <taxon>Rhizopodaceae</taxon>
        <taxon>Rhizopus</taxon>
    </lineage>
</organism>
<dbReference type="InterPro" id="IPR007484">
    <property type="entry name" value="Peptidase_M28"/>
</dbReference>
<feature type="transmembrane region" description="Helical" evidence="16">
    <location>
        <begin position="409"/>
        <end position="431"/>
    </location>
</feature>
<evidence type="ECO:0000256" key="13">
    <source>
        <dbReference type="ARBA" id="ARBA00023136"/>
    </source>
</evidence>
<dbReference type="GO" id="GO:0005774">
    <property type="term" value="C:vacuolar membrane"/>
    <property type="evidence" value="ECO:0007669"/>
    <property type="project" value="UniProtKB-SubCell"/>
</dbReference>
<feature type="transmembrane region" description="Helical" evidence="16">
    <location>
        <begin position="535"/>
        <end position="555"/>
    </location>
</feature>
<dbReference type="InterPro" id="IPR048024">
    <property type="entry name" value="Fxna-like_M28_dom"/>
</dbReference>
<accession>A0A9P6XEY9</accession>
<comment type="subcellular location">
    <subcellularLocation>
        <location evidence="3">Vacuole membrane</location>
        <topology evidence="3">Multi-pass membrane protein</topology>
    </subcellularLocation>
</comment>
<dbReference type="SUPFAM" id="SSF53187">
    <property type="entry name" value="Zn-dependent exopeptidases"/>
    <property type="match status" value="1"/>
</dbReference>
<evidence type="ECO:0000256" key="10">
    <source>
        <dbReference type="ARBA" id="ARBA00022833"/>
    </source>
</evidence>
<dbReference type="PANTHER" id="PTHR12147:SF58">
    <property type="entry name" value="VACUOLAR MEMBRANE PROTEASE"/>
    <property type="match status" value="1"/>
</dbReference>
<comment type="caution">
    <text evidence="18">The sequence shown here is derived from an EMBL/GenBank/DDBJ whole genome shotgun (WGS) entry which is preliminary data.</text>
</comment>
<evidence type="ECO:0000256" key="3">
    <source>
        <dbReference type="ARBA" id="ARBA00004128"/>
    </source>
</evidence>
<dbReference type="GO" id="GO:0008235">
    <property type="term" value="F:metalloexopeptidase activity"/>
    <property type="evidence" value="ECO:0007669"/>
    <property type="project" value="InterPro"/>
</dbReference>
<proteinExistence type="inferred from homology"/>
<evidence type="ECO:0000256" key="15">
    <source>
        <dbReference type="RuleBase" id="RU361240"/>
    </source>
</evidence>
<reference evidence="18" key="1">
    <citation type="journal article" date="2020" name="Microb. Genom.">
        <title>Genetic diversity of clinical and environmental Mucorales isolates obtained from an investigation of mucormycosis cases among solid organ transplant recipients.</title>
        <authorList>
            <person name="Nguyen M.H."/>
            <person name="Kaul D."/>
            <person name="Muto C."/>
            <person name="Cheng S.J."/>
            <person name="Richter R.A."/>
            <person name="Bruno V.M."/>
            <person name="Liu G."/>
            <person name="Beyhan S."/>
            <person name="Sundermann A.J."/>
            <person name="Mounaud S."/>
            <person name="Pasculle A.W."/>
            <person name="Nierman W.C."/>
            <person name="Driscoll E."/>
            <person name="Cumbie R."/>
            <person name="Clancy C.J."/>
            <person name="Dupont C.L."/>
        </authorList>
    </citation>
    <scope>NUCLEOTIDE SEQUENCE</scope>
    <source>
        <strain evidence="18">GL11</strain>
    </source>
</reference>
<gene>
    <name evidence="18" type="ORF">G6F64_003168</name>
</gene>
<dbReference type="Pfam" id="PF04389">
    <property type="entry name" value="Peptidase_M28"/>
    <property type="match status" value="1"/>
</dbReference>
<dbReference type="OrthoDB" id="76293at2759"/>
<feature type="transmembrane region" description="Helical" evidence="16">
    <location>
        <begin position="600"/>
        <end position="619"/>
    </location>
</feature>
<feature type="transmembrane region" description="Helical" evidence="16">
    <location>
        <begin position="478"/>
        <end position="497"/>
    </location>
</feature>
<feature type="transmembrane region" description="Helical" evidence="16">
    <location>
        <begin position="570"/>
        <end position="593"/>
    </location>
</feature>
<dbReference type="AlphaFoldDB" id="A0A9P6XEY9"/>
<feature type="transmembrane region" description="Helical" evidence="16">
    <location>
        <begin position="27"/>
        <end position="47"/>
    </location>
</feature>
<dbReference type="Gene3D" id="3.40.630.10">
    <property type="entry name" value="Zn peptidases"/>
    <property type="match status" value="1"/>
</dbReference>
<evidence type="ECO:0000313" key="19">
    <source>
        <dbReference type="Proteomes" id="UP000716291"/>
    </source>
</evidence>
<keyword evidence="13 16" id="KW-0472">Membrane</keyword>
<evidence type="ECO:0000256" key="12">
    <source>
        <dbReference type="ARBA" id="ARBA00023049"/>
    </source>
</evidence>
<protein>
    <recommendedName>
        <fullName evidence="15">Peptide hydrolase</fullName>
        <ecNumber evidence="15">3.4.-.-</ecNumber>
    </recommendedName>
</protein>
<evidence type="ECO:0000256" key="7">
    <source>
        <dbReference type="ARBA" id="ARBA00022692"/>
    </source>
</evidence>
<keyword evidence="6 15" id="KW-0645">Protease</keyword>
<feature type="domain" description="Peptidase M28" evidence="17">
    <location>
        <begin position="144"/>
        <end position="331"/>
    </location>
</feature>
<keyword evidence="9 15" id="KW-0378">Hydrolase</keyword>
<evidence type="ECO:0000256" key="11">
    <source>
        <dbReference type="ARBA" id="ARBA00022989"/>
    </source>
</evidence>
<keyword evidence="12" id="KW-0482">Metalloprotease</keyword>
<keyword evidence="14" id="KW-0325">Glycoprotein</keyword>
<keyword evidence="7 16" id="KW-0812">Transmembrane</keyword>
<comment type="function">
    <text evidence="2">May be involved in vacuolar sorting and osmoregulation.</text>
</comment>
<comment type="cofactor">
    <cofactor evidence="1">
        <name>Zn(2+)</name>
        <dbReference type="ChEBI" id="CHEBI:29105"/>
    </cofactor>
</comment>
<feature type="transmembrane region" description="Helical" evidence="16">
    <location>
        <begin position="446"/>
        <end position="466"/>
    </location>
</feature>
<keyword evidence="11 16" id="KW-1133">Transmembrane helix</keyword>
<dbReference type="CDD" id="cd03875">
    <property type="entry name" value="M28_Fxna_like"/>
    <property type="match status" value="1"/>
</dbReference>
<dbReference type="Proteomes" id="UP000716291">
    <property type="component" value="Unassembled WGS sequence"/>
</dbReference>
<keyword evidence="8 15" id="KW-0479">Metal-binding</keyword>
<dbReference type="EC" id="3.4.-.-" evidence="15"/>
<evidence type="ECO:0000256" key="14">
    <source>
        <dbReference type="ARBA" id="ARBA00023180"/>
    </source>
</evidence>